<keyword evidence="7" id="KW-1185">Reference proteome</keyword>
<evidence type="ECO:0000256" key="1">
    <source>
        <dbReference type="ARBA" id="ARBA00004613"/>
    </source>
</evidence>
<name>A0A4R3YUJ8_9GAMM</name>
<evidence type="ECO:0000256" key="2">
    <source>
        <dbReference type="ARBA" id="ARBA00007741"/>
    </source>
</evidence>
<dbReference type="InterPro" id="IPR009483">
    <property type="entry name" value="IpaD/BipD/SipD"/>
</dbReference>
<comment type="subcellular location">
    <subcellularLocation>
        <location evidence="1">Secreted</location>
    </subcellularLocation>
</comment>
<evidence type="ECO:0000313" key="6">
    <source>
        <dbReference type="EMBL" id="TCV96677.1"/>
    </source>
</evidence>
<keyword evidence="3" id="KW-0964">Secreted</keyword>
<proteinExistence type="inferred from homology"/>
<keyword evidence="4" id="KW-0843">Virulence</keyword>
<evidence type="ECO:0000256" key="4">
    <source>
        <dbReference type="ARBA" id="ARBA00023026"/>
    </source>
</evidence>
<evidence type="ECO:0000256" key="3">
    <source>
        <dbReference type="ARBA" id="ARBA00022525"/>
    </source>
</evidence>
<sequence length="361" mass="39191">MSDLTNQIGMALPAASSALQTHFHDNTINETSLLSFLPAASAADKPIVQTPAQWVVHIAQQIKDKIDSYLSGKTGQAGGIYLQSRMSRGGLVQGAPGERSTLDMASEMEQGLHLLRAQMHAAVSADSLSKAGSLAAGEDSAAAGQPALRFGTGRIDDSWSMAGQEAAINDMKEHYMDEYENIIQRYKEFYQEFSDFISRLTTDIKVTTDSKGNQFITIGLEALNKLRAMLVKFSGEGAGKLYPKAGSTTKENAEKWAAELGLPADSVVKSGDGYIVKMNVAPLETIIKSLEEVVGNKLAMVKYNVFKEGLDGQGDKLKQTMQLLIQKYSNAVSLFDNTVKQYSSIMAKMADLMKLIIQAWS</sequence>
<evidence type="ECO:0000313" key="7">
    <source>
        <dbReference type="Proteomes" id="UP000295719"/>
    </source>
</evidence>
<dbReference type="InterPro" id="IPR036708">
    <property type="entry name" value="BipD-like_sf"/>
</dbReference>
<dbReference type="Gene3D" id="1.20.1710.10">
    <property type="entry name" value="IpaD-like"/>
    <property type="match status" value="1"/>
</dbReference>
<dbReference type="Proteomes" id="UP000295719">
    <property type="component" value="Unassembled WGS sequence"/>
</dbReference>
<evidence type="ECO:0000256" key="5">
    <source>
        <dbReference type="ARBA" id="ARBA00023054"/>
    </source>
</evidence>
<dbReference type="EMBL" id="SMCR01000004">
    <property type="protein sequence ID" value="TCV96677.1"/>
    <property type="molecule type" value="Genomic_DNA"/>
</dbReference>
<dbReference type="SUPFAM" id="SSF140693">
    <property type="entry name" value="IpaD-like"/>
    <property type="match status" value="1"/>
</dbReference>
<dbReference type="GO" id="GO:0005576">
    <property type="term" value="C:extracellular region"/>
    <property type="evidence" value="ECO:0007669"/>
    <property type="project" value="UniProtKB-SubCell"/>
</dbReference>
<reference evidence="6 7" key="1">
    <citation type="submission" date="2019-03" db="EMBL/GenBank/DDBJ databases">
        <title>Genomic Encyclopedia of Type Strains, Phase IV (KMG-IV): sequencing the most valuable type-strain genomes for metagenomic binning, comparative biology and taxonomic classification.</title>
        <authorList>
            <person name="Goeker M."/>
        </authorList>
    </citation>
    <scope>NUCLEOTIDE SEQUENCE [LARGE SCALE GENOMIC DNA]</scope>
    <source>
        <strain evidence="6 7">DSM 19580</strain>
    </source>
</reference>
<comment type="caution">
    <text evidence="6">The sequence shown here is derived from an EMBL/GenBank/DDBJ whole genome shotgun (WGS) entry which is preliminary data.</text>
</comment>
<keyword evidence="5" id="KW-0175">Coiled coil</keyword>
<gene>
    <name evidence="6" type="ORF">EDC52_104117</name>
</gene>
<accession>A0A4R3YUJ8</accession>
<comment type="similarity">
    <text evidence="2">Belongs to the invasin protein D family.</text>
</comment>
<dbReference type="Pfam" id="PF06511">
    <property type="entry name" value="T3SS_TC"/>
    <property type="match status" value="1"/>
</dbReference>
<dbReference type="AlphaFoldDB" id="A0A4R3YUJ8"/>
<protein>
    <submittedName>
        <fullName evidence="6">Type III secretion system IpaD/SipD/SspD family effector</fullName>
    </submittedName>
</protein>
<organism evidence="6 7">
    <name type="scientific">Biostraticola tofi</name>
    <dbReference type="NCBI Taxonomy" id="466109"/>
    <lineage>
        <taxon>Bacteria</taxon>
        <taxon>Pseudomonadati</taxon>
        <taxon>Pseudomonadota</taxon>
        <taxon>Gammaproteobacteria</taxon>
        <taxon>Enterobacterales</taxon>
        <taxon>Bruguierivoracaceae</taxon>
        <taxon>Biostraticola</taxon>
    </lineage>
</organism>